<comment type="caution">
    <text evidence="2">The sequence shown here is derived from an EMBL/GenBank/DDBJ whole genome shotgun (WGS) entry which is preliminary data.</text>
</comment>
<keyword evidence="1" id="KW-1133">Transmembrane helix</keyword>
<sequence>MTITYWTEYNIRLIRKLKTFRYDQKNLTNLKLVVFIFFFFVASRLRLAMGQNETIPVNVGVVLDDLESMEGKAWLTCIKMALSDFYASHAHHKTRLLLNIRDSNQNVVGCSCRSAGTYNDLVYQVFLEKFDAVVGDTTIRANRSLYVDFSMPYTESESASDGFGAIVIRSRICWLCQWPWRWSDCSEKTLLGRVPNLPCWVWAWALLVGLRQRDLGLLA</sequence>
<name>A0AAW1Y4G5_RUBAR</name>
<dbReference type="AlphaFoldDB" id="A0AAW1Y4G5"/>
<keyword evidence="1" id="KW-0812">Transmembrane</keyword>
<feature type="transmembrane region" description="Helical" evidence="1">
    <location>
        <begin position="27"/>
        <end position="45"/>
    </location>
</feature>
<gene>
    <name evidence="2" type="ORF">M0R45_008572</name>
</gene>
<keyword evidence="3" id="KW-1185">Reference proteome</keyword>
<protein>
    <submittedName>
        <fullName evidence="2">Uncharacterized protein</fullName>
    </submittedName>
</protein>
<dbReference type="SUPFAM" id="SSF53850">
    <property type="entry name" value="Periplasmic binding protein-like II"/>
    <property type="match status" value="1"/>
</dbReference>
<keyword evidence="1" id="KW-0472">Membrane</keyword>
<proteinExistence type="predicted"/>
<dbReference type="InterPro" id="IPR015683">
    <property type="entry name" value="Ionotropic_Glu_rcpt"/>
</dbReference>
<evidence type="ECO:0000313" key="2">
    <source>
        <dbReference type="EMBL" id="KAK9942930.1"/>
    </source>
</evidence>
<evidence type="ECO:0000256" key="1">
    <source>
        <dbReference type="SAM" id="Phobius"/>
    </source>
</evidence>
<dbReference type="Gene3D" id="3.40.190.10">
    <property type="entry name" value="Periplasmic binding protein-like II"/>
    <property type="match status" value="1"/>
</dbReference>
<dbReference type="Proteomes" id="UP001457282">
    <property type="component" value="Unassembled WGS sequence"/>
</dbReference>
<dbReference type="PANTHER" id="PTHR34836">
    <property type="entry name" value="OS06G0188250 PROTEIN"/>
    <property type="match status" value="1"/>
</dbReference>
<organism evidence="2 3">
    <name type="scientific">Rubus argutus</name>
    <name type="common">Southern blackberry</name>
    <dbReference type="NCBI Taxonomy" id="59490"/>
    <lineage>
        <taxon>Eukaryota</taxon>
        <taxon>Viridiplantae</taxon>
        <taxon>Streptophyta</taxon>
        <taxon>Embryophyta</taxon>
        <taxon>Tracheophyta</taxon>
        <taxon>Spermatophyta</taxon>
        <taxon>Magnoliopsida</taxon>
        <taxon>eudicotyledons</taxon>
        <taxon>Gunneridae</taxon>
        <taxon>Pentapetalae</taxon>
        <taxon>rosids</taxon>
        <taxon>fabids</taxon>
        <taxon>Rosales</taxon>
        <taxon>Rosaceae</taxon>
        <taxon>Rosoideae</taxon>
        <taxon>Rosoideae incertae sedis</taxon>
        <taxon>Rubus</taxon>
    </lineage>
</organism>
<dbReference type="PANTHER" id="PTHR34836:SF1">
    <property type="entry name" value="OS09G0428600 PROTEIN"/>
    <property type="match status" value="1"/>
</dbReference>
<dbReference type="EMBL" id="JBEDUW010000002">
    <property type="protein sequence ID" value="KAK9942930.1"/>
    <property type="molecule type" value="Genomic_DNA"/>
</dbReference>
<evidence type="ECO:0000313" key="3">
    <source>
        <dbReference type="Proteomes" id="UP001457282"/>
    </source>
</evidence>
<accession>A0AAW1Y4G5</accession>
<reference evidence="2 3" key="1">
    <citation type="journal article" date="2023" name="G3 (Bethesda)">
        <title>A chromosome-length genome assembly and annotation of blackberry (Rubus argutus, cv. 'Hillquist').</title>
        <authorList>
            <person name="Bruna T."/>
            <person name="Aryal R."/>
            <person name="Dudchenko O."/>
            <person name="Sargent D.J."/>
            <person name="Mead D."/>
            <person name="Buti M."/>
            <person name="Cavallini A."/>
            <person name="Hytonen T."/>
            <person name="Andres J."/>
            <person name="Pham M."/>
            <person name="Weisz D."/>
            <person name="Mascagni F."/>
            <person name="Usai G."/>
            <person name="Natali L."/>
            <person name="Bassil N."/>
            <person name="Fernandez G.E."/>
            <person name="Lomsadze A."/>
            <person name="Armour M."/>
            <person name="Olukolu B."/>
            <person name="Poorten T."/>
            <person name="Britton C."/>
            <person name="Davik J."/>
            <person name="Ashrafi H."/>
            <person name="Aiden E.L."/>
            <person name="Borodovsky M."/>
            <person name="Worthington M."/>
        </authorList>
    </citation>
    <scope>NUCLEOTIDE SEQUENCE [LARGE SCALE GENOMIC DNA]</scope>
    <source>
        <strain evidence="2">PI 553951</strain>
    </source>
</reference>